<keyword evidence="9" id="KW-1185">Reference proteome</keyword>
<evidence type="ECO:0000256" key="4">
    <source>
        <dbReference type="ARBA" id="ARBA00022692"/>
    </source>
</evidence>
<dbReference type="PANTHER" id="PTHR30250:SF10">
    <property type="entry name" value="LIPOPOLYSACCHARIDE BIOSYNTHESIS PROTEIN WZXC"/>
    <property type="match status" value="1"/>
</dbReference>
<feature type="transmembrane region" description="Helical" evidence="7">
    <location>
        <begin position="361"/>
        <end position="381"/>
    </location>
</feature>
<name>A0A8J6XTU6_9CYAN</name>
<feature type="transmembrane region" description="Helical" evidence="7">
    <location>
        <begin position="300"/>
        <end position="323"/>
    </location>
</feature>
<evidence type="ECO:0000256" key="6">
    <source>
        <dbReference type="ARBA" id="ARBA00023136"/>
    </source>
</evidence>
<keyword evidence="6 7" id="KW-0472">Membrane</keyword>
<dbReference type="GO" id="GO:0005886">
    <property type="term" value="C:plasma membrane"/>
    <property type="evidence" value="ECO:0007669"/>
    <property type="project" value="UniProtKB-SubCell"/>
</dbReference>
<dbReference type="PANTHER" id="PTHR30250">
    <property type="entry name" value="PST FAMILY PREDICTED COLANIC ACID TRANSPORTER"/>
    <property type="match status" value="1"/>
</dbReference>
<accession>A0A8J6XTU6</accession>
<feature type="transmembrane region" description="Helical" evidence="7">
    <location>
        <begin position="165"/>
        <end position="195"/>
    </location>
</feature>
<feature type="transmembrane region" description="Helical" evidence="7">
    <location>
        <begin position="329"/>
        <end position="354"/>
    </location>
</feature>
<comment type="caution">
    <text evidence="8">The sequence shown here is derived from an EMBL/GenBank/DDBJ whole genome shotgun (WGS) entry which is preliminary data.</text>
</comment>
<feature type="transmembrane region" description="Helical" evidence="7">
    <location>
        <begin position="387"/>
        <end position="407"/>
    </location>
</feature>
<comment type="similarity">
    <text evidence="2">Belongs to the polysaccharide synthase family.</text>
</comment>
<dbReference type="AlphaFoldDB" id="A0A8J6XTU6"/>
<keyword evidence="5 7" id="KW-1133">Transmembrane helix</keyword>
<evidence type="ECO:0000256" key="1">
    <source>
        <dbReference type="ARBA" id="ARBA00004651"/>
    </source>
</evidence>
<comment type="subcellular location">
    <subcellularLocation>
        <location evidence="1">Cell membrane</location>
        <topology evidence="1">Multi-pass membrane protein</topology>
    </subcellularLocation>
</comment>
<sequence>MVINKIKRQLSNQFIRNIGWLGGAELINRIFRLGTTVVLARLLTPHDYGLAAVVLTTNEFATVFTLRAGIGGKVIQANEEDVKVLCDTAYWLNWILGVSLFTIQCLAAFPIAWFYQENQLILPICVAALVYLMLPIFSVQTALIDRENRLKVTAISTALQSMLGNIFTLVFAVMGLGMWAIVLPIVLTTPVWIVVSHMNHPWRPTKSFTLERWQEIVNFGRDVLGGELLDKLRANIDYLLVGSFLGVQALGVYFFAFNAGLGISMNVINVMTWPLYPHLCAVRDNYQQLKEKYFHSLKTITLIIVPLVLLQSGLAPFYVPIIYGKQWEVAIPILVLVCLSALPRPYASAAAMLLQAIDKTWINLLWNVIFTIIFIIFLLIGMKWGSVGVAAVVLIAHLLAMPIYIIWVNRYVFSNSTVLITRKKS</sequence>
<reference evidence="8" key="1">
    <citation type="submission" date="2020-09" db="EMBL/GenBank/DDBJ databases">
        <title>Iningainema tapete sp. nov. (Scytonemataceae, Cyanobacteria) from greenhouses in central Florida (USA) produces two types of nodularin with biosynthetic potential for microcystin-LR and anabaenopeptins.</title>
        <authorList>
            <person name="Berthold D.E."/>
            <person name="Lefler F.W."/>
            <person name="Huang I.-S."/>
            <person name="Abdulla H."/>
            <person name="Zimba P.V."/>
            <person name="Laughinghouse H.D. IV."/>
        </authorList>
    </citation>
    <scope>NUCLEOTIDE SEQUENCE</scope>
    <source>
        <strain evidence="8">BLCCT55</strain>
    </source>
</reference>
<dbReference type="Proteomes" id="UP000629098">
    <property type="component" value="Unassembled WGS sequence"/>
</dbReference>
<dbReference type="CDD" id="cd13127">
    <property type="entry name" value="MATE_tuaB_like"/>
    <property type="match status" value="1"/>
</dbReference>
<evidence type="ECO:0000256" key="5">
    <source>
        <dbReference type="ARBA" id="ARBA00022989"/>
    </source>
</evidence>
<dbReference type="InterPro" id="IPR050833">
    <property type="entry name" value="Poly_Biosynth_Transport"/>
</dbReference>
<keyword evidence="4 7" id="KW-0812">Transmembrane</keyword>
<feature type="transmembrane region" description="Helical" evidence="7">
    <location>
        <begin position="238"/>
        <end position="261"/>
    </location>
</feature>
<evidence type="ECO:0000256" key="7">
    <source>
        <dbReference type="SAM" id="Phobius"/>
    </source>
</evidence>
<gene>
    <name evidence="8" type="ORF">ICL16_41520</name>
</gene>
<evidence type="ECO:0000313" key="9">
    <source>
        <dbReference type="Proteomes" id="UP000629098"/>
    </source>
</evidence>
<evidence type="ECO:0000256" key="2">
    <source>
        <dbReference type="ARBA" id="ARBA00007430"/>
    </source>
</evidence>
<dbReference type="EMBL" id="JACXAE010000126">
    <property type="protein sequence ID" value="MBD2778354.1"/>
    <property type="molecule type" value="Genomic_DNA"/>
</dbReference>
<evidence type="ECO:0000256" key="3">
    <source>
        <dbReference type="ARBA" id="ARBA00022475"/>
    </source>
</evidence>
<feature type="transmembrane region" description="Helical" evidence="7">
    <location>
        <begin position="121"/>
        <end position="144"/>
    </location>
</feature>
<feature type="transmembrane region" description="Helical" evidence="7">
    <location>
        <begin position="91"/>
        <end position="115"/>
    </location>
</feature>
<proteinExistence type="inferred from homology"/>
<keyword evidence="3" id="KW-1003">Cell membrane</keyword>
<dbReference type="Pfam" id="PF13440">
    <property type="entry name" value="Polysacc_synt_3"/>
    <property type="match status" value="1"/>
</dbReference>
<evidence type="ECO:0000313" key="8">
    <source>
        <dbReference type="EMBL" id="MBD2778354.1"/>
    </source>
</evidence>
<organism evidence="8 9">
    <name type="scientific">Iningainema tapete BLCC-T55</name>
    <dbReference type="NCBI Taxonomy" id="2748662"/>
    <lineage>
        <taxon>Bacteria</taxon>
        <taxon>Bacillati</taxon>
        <taxon>Cyanobacteriota</taxon>
        <taxon>Cyanophyceae</taxon>
        <taxon>Nostocales</taxon>
        <taxon>Scytonemataceae</taxon>
        <taxon>Iningainema tapete</taxon>
    </lineage>
</organism>
<protein>
    <submittedName>
        <fullName evidence="8">Lipopolysaccharide biosynthesis protein</fullName>
    </submittedName>
</protein>
<dbReference type="RefSeq" id="WP_190837928.1">
    <property type="nucleotide sequence ID" value="NZ_CAWPPI010000126.1"/>
</dbReference>